<sequence>MKNFLIGGVPEHFNLPWYIALRDKDFQEKGINLRWKDYPGGTGQMSRALREKEIDMAVILTEGIVRDIIKGNDCKIIQVFVKTPLLWGIHVAANSDYETVSDLKGTEAAISRFGSGSHLMAFVNAETLDWDLKTDLNFKVIKDLEGALEGLPKGNGDYFMWEKFMTKPHVDNGTLRLIGESPTPWPSFVIAVRNDVLENDLESVQSILKVINNTTENFKNIPKIDEMIAKRYGLKIEDVREWLSLTEWSDRQLSSKELENIQQKLLELDLIESKVQKNSILHNIQKKS</sequence>
<dbReference type="Pfam" id="PF22384">
    <property type="entry name" value="PBP2_Ca3427_like"/>
    <property type="match status" value="1"/>
</dbReference>
<dbReference type="Gene3D" id="3.40.190.10">
    <property type="entry name" value="Periplasmic binding protein-like II"/>
    <property type="match status" value="2"/>
</dbReference>
<dbReference type="InterPro" id="IPR054364">
    <property type="entry name" value="Ca3427-like_PBP2"/>
</dbReference>
<keyword evidence="3" id="KW-0732">Signal</keyword>
<accession>A0A5C6Z4N0</accession>
<comment type="caution">
    <text evidence="5">The sequence shown here is derived from an EMBL/GenBank/DDBJ whole genome shotgun (WGS) entry which is preliminary data.</text>
</comment>
<protein>
    <submittedName>
        <fullName evidence="5">ABC transporter substrate-binding protein</fullName>
    </submittedName>
</protein>
<evidence type="ECO:0000259" key="4">
    <source>
        <dbReference type="Pfam" id="PF22384"/>
    </source>
</evidence>
<dbReference type="CDD" id="cd13637">
    <property type="entry name" value="PBP2_Ca3427_like"/>
    <property type="match status" value="1"/>
</dbReference>
<name>A0A5C6Z4N0_9FLAO</name>
<organism evidence="5 6">
    <name type="scientific">Aequorivita antarctica</name>
    <dbReference type="NCBI Taxonomy" id="153266"/>
    <lineage>
        <taxon>Bacteria</taxon>
        <taxon>Pseudomonadati</taxon>
        <taxon>Bacteroidota</taxon>
        <taxon>Flavobacteriia</taxon>
        <taxon>Flavobacteriales</taxon>
        <taxon>Flavobacteriaceae</taxon>
        <taxon>Aequorivita</taxon>
    </lineage>
</organism>
<dbReference type="SUPFAM" id="SSF53850">
    <property type="entry name" value="Periplasmic binding protein-like II"/>
    <property type="match status" value="1"/>
</dbReference>
<feature type="domain" description="Ca3427-like PBP 2" evidence="4">
    <location>
        <begin position="87"/>
        <end position="180"/>
    </location>
</feature>
<dbReference type="PANTHER" id="PTHR30024:SF47">
    <property type="entry name" value="TAURINE-BINDING PERIPLASMIC PROTEIN"/>
    <property type="match status" value="1"/>
</dbReference>
<evidence type="ECO:0000313" key="6">
    <source>
        <dbReference type="Proteomes" id="UP000321497"/>
    </source>
</evidence>
<dbReference type="PANTHER" id="PTHR30024">
    <property type="entry name" value="ALIPHATIC SULFONATES-BINDING PROTEIN-RELATED"/>
    <property type="match status" value="1"/>
</dbReference>
<dbReference type="GO" id="GO:0042597">
    <property type="term" value="C:periplasmic space"/>
    <property type="evidence" value="ECO:0007669"/>
    <property type="project" value="UniProtKB-SubCell"/>
</dbReference>
<comment type="subcellular location">
    <subcellularLocation>
        <location evidence="1">Periplasm</location>
    </subcellularLocation>
</comment>
<gene>
    <name evidence="5" type="ORF">ESU54_03970</name>
</gene>
<dbReference type="OrthoDB" id="6191474at2"/>
<evidence type="ECO:0000313" key="5">
    <source>
        <dbReference type="EMBL" id="TXD74414.1"/>
    </source>
</evidence>
<proteinExistence type="inferred from homology"/>
<reference evidence="5 6" key="1">
    <citation type="submission" date="2019-08" db="EMBL/GenBank/DDBJ databases">
        <title>Genome of Aequorivita antarctica SW49 (type strain).</title>
        <authorList>
            <person name="Bowman J.P."/>
        </authorList>
    </citation>
    <scope>NUCLEOTIDE SEQUENCE [LARGE SCALE GENOMIC DNA]</scope>
    <source>
        <strain evidence="5 6">SW49</strain>
    </source>
</reference>
<dbReference type="Proteomes" id="UP000321497">
    <property type="component" value="Unassembled WGS sequence"/>
</dbReference>
<dbReference type="EMBL" id="VORT01000002">
    <property type="protein sequence ID" value="TXD74414.1"/>
    <property type="molecule type" value="Genomic_DNA"/>
</dbReference>
<keyword evidence="6" id="KW-1185">Reference proteome</keyword>
<dbReference type="RefSeq" id="WP_111843845.1">
    <property type="nucleotide sequence ID" value="NZ_UEGI01000003.1"/>
</dbReference>
<comment type="similarity">
    <text evidence="2">Belongs to the bacterial solute-binding protein SsuA/TauA family.</text>
</comment>
<evidence type="ECO:0000256" key="3">
    <source>
        <dbReference type="ARBA" id="ARBA00022729"/>
    </source>
</evidence>
<evidence type="ECO:0000256" key="2">
    <source>
        <dbReference type="ARBA" id="ARBA00010742"/>
    </source>
</evidence>
<dbReference type="AlphaFoldDB" id="A0A5C6Z4N0"/>
<evidence type="ECO:0000256" key="1">
    <source>
        <dbReference type="ARBA" id="ARBA00004418"/>
    </source>
</evidence>